<reference evidence="12" key="2">
    <citation type="submission" date="2025-09" db="UniProtKB">
        <authorList>
            <consortium name="Ensembl"/>
        </authorList>
    </citation>
    <scope>IDENTIFICATION</scope>
</reference>
<feature type="domain" description="Sushi" evidence="11">
    <location>
        <begin position="74"/>
        <end position="132"/>
    </location>
</feature>
<dbReference type="FunFam" id="2.10.70.10:FF:000014">
    <property type="entry name" value="Membrane cofactor protein"/>
    <property type="match status" value="1"/>
</dbReference>
<sequence>SPPNIKNGQHETLQCPSPPNIDNGNHSSQGLEVFPPGMVVNYSCDPGYSLLGEASIHCTDSGNWSLPPPRCAEVVCPAPQIQNGSVSAPKYRYTYKDTVSFKCHQGFTLRGHGTSQCQANRTWDPPVPVCEQGKCQHCLYPFPKPDGVTGLQNQLLSLQKLKGNNRGCEGRVP</sequence>
<evidence type="ECO:0000313" key="12">
    <source>
        <dbReference type="Ensembl" id="ENSCPGP00000027373.1"/>
    </source>
</evidence>
<evidence type="ECO:0000256" key="7">
    <source>
        <dbReference type="ARBA" id="ARBA00023157"/>
    </source>
</evidence>
<comment type="caution">
    <text evidence="9">Lacks conserved residue(s) required for the propagation of feature annotation.</text>
</comment>
<evidence type="ECO:0000256" key="2">
    <source>
        <dbReference type="ARBA" id="ARBA00022659"/>
    </source>
</evidence>
<evidence type="ECO:0000256" key="5">
    <source>
        <dbReference type="ARBA" id="ARBA00022859"/>
    </source>
</evidence>
<dbReference type="InterPro" id="IPR000436">
    <property type="entry name" value="Sushi_SCR_CCP_dom"/>
</dbReference>
<feature type="disulfide bond" evidence="9">
    <location>
        <begin position="44"/>
        <end position="71"/>
    </location>
</feature>
<dbReference type="Gene3D" id="2.10.70.10">
    <property type="entry name" value="Complement Module, domain 1"/>
    <property type="match status" value="2"/>
</dbReference>
<dbReference type="PANTHER" id="PTHR19325">
    <property type="entry name" value="COMPLEMENT COMPONENT-RELATED SUSHI DOMAIN-CONTAINING"/>
    <property type="match status" value="1"/>
</dbReference>
<dbReference type="InterPro" id="IPR050350">
    <property type="entry name" value="Compl-Cell_Adhes-Reg"/>
</dbReference>
<keyword evidence="1" id="KW-0399">Innate immunity</keyword>
<dbReference type="Proteomes" id="UP000694419">
    <property type="component" value="Unplaced"/>
</dbReference>
<reference evidence="12" key="1">
    <citation type="submission" date="2025-08" db="UniProtKB">
        <authorList>
            <consortium name="Ensembl"/>
        </authorList>
    </citation>
    <scope>IDENTIFICATION</scope>
</reference>
<dbReference type="GO" id="GO:0045087">
    <property type="term" value="P:innate immune response"/>
    <property type="evidence" value="ECO:0007669"/>
    <property type="project" value="UniProtKB-KW"/>
</dbReference>
<keyword evidence="2 9" id="KW-0768">Sushi</keyword>
<evidence type="ECO:0000256" key="4">
    <source>
        <dbReference type="ARBA" id="ARBA00022737"/>
    </source>
</evidence>
<keyword evidence="8" id="KW-0325">Glycoprotein</keyword>
<keyword evidence="3" id="KW-0732">Signal</keyword>
<dbReference type="Ensembl" id="ENSCPGT00000029877.1">
    <property type="protein sequence ID" value="ENSCPGP00000027373.1"/>
    <property type="gene ID" value="ENSCPGG00000018855.1"/>
</dbReference>
<dbReference type="PROSITE" id="PS50923">
    <property type="entry name" value="SUSHI"/>
    <property type="match status" value="2"/>
</dbReference>
<feature type="region of interest" description="Disordered" evidence="10">
    <location>
        <begin position="1"/>
        <end position="30"/>
    </location>
</feature>
<organism evidence="12 13">
    <name type="scientific">Calidris pygmaea</name>
    <name type="common">Spoon-billed sandpiper</name>
    <dbReference type="NCBI Taxonomy" id="425635"/>
    <lineage>
        <taxon>Eukaryota</taxon>
        <taxon>Metazoa</taxon>
        <taxon>Chordata</taxon>
        <taxon>Craniata</taxon>
        <taxon>Vertebrata</taxon>
        <taxon>Euteleostomi</taxon>
        <taxon>Archelosauria</taxon>
        <taxon>Archosauria</taxon>
        <taxon>Dinosauria</taxon>
        <taxon>Saurischia</taxon>
        <taxon>Theropoda</taxon>
        <taxon>Coelurosauria</taxon>
        <taxon>Aves</taxon>
        <taxon>Neognathae</taxon>
        <taxon>Neoaves</taxon>
        <taxon>Charadriiformes</taxon>
        <taxon>Scolopacidae</taxon>
        <taxon>Calidris</taxon>
    </lineage>
</organism>
<evidence type="ECO:0000256" key="10">
    <source>
        <dbReference type="SAM" id="MobiDB-lite"/>
    </source>
</evidence>
<dbReference type="FunFam" id="2.10.70.10:FF:000070">
    <property type="entry name" value="Complement C3d receptor 2"/>
    <property type="match status" value="1"/>
</dbReference>
<dbReference type="GO" id="GO:0006958">
    <property type="term" value="P:complement activation, classical pathway"/>
    <property type="evidence" value="ECO:0007669"/>
    <property type="project" value="UniProtKB-KW"/>
</dbReference>
<dbReference type="SMART" id="SM00032">
    <property type="entry name" value="CCP"/>
    <property type="match status" value="2"/>
</dbReference>
<keyword evidence="13" id="KW-1185">Reference proteome</keyword>
<protein>
    <recommendedName>
        <fullName evidence="11">Sushi domain-containing protein</fullName>
    </recommendedName>
</protein>
<feature type="disulfide bond" evidence="9">
    <location>
        <begin position="103"/>
        <end position="130"/>
    </location>
</feature>
<accession>A0A8C3KPM1</accession>
<keyword evidence="5" id="KW-0391">Immunity</keyword>
<dbReference type="Pfam" id="PF00084">
    <property type="entry name" value="Sushi"/>
    <property type="match status" value="2"/>
</dbReference>
<evidence type="ECO:0000256" key="3">
    <source>
        <dbReference type="ARBA" id="ARBA00022729"/>
    </source>
</evidence>
<dbReference type="AlphaFoldDB" id="A0A8C3KPM1"/>
<dbReference type="PANTHER" id="PTHR19325:SF551">
    <property type="entry name" value="ZONA PELLUCIDA SPERM-BINDING PROTEIN 3 RECEPTOR"/>
    <property type="match status" value="1"/>
</dbReference>
<evidence type="ECO:0000313" key="13">
    <source>
        <dbReference type="Proteomes" id="UP000694419"/>
    </source>
</evidence>
<keyword evidence="4" id="KW-0677">Repeat</keyword>
<keyword evidence="6" id="KW-0180">Complement pathway</keyword>
<feature type="disulfide bond" evidence="9">
    <location>
        <begin position="15"/>
        <end position="58"/>
    </location>
</feature>
<dbReference type="CDD" id="cd00033">
    <property type="entry name" value="CCP"/>
    <property type="match status" value="2"/>
</dbReference>
<evidence type="ECO:0000256" key="8">
    <source>
        <dbReference type="ARBA" id="ARBA00023180"/>
    </source>
</evidence>
<keyword evidence="7 9" id="KW-1015">Disulfide bond</keyword>
<evidence type="ECO:0000256" key="1">
    <source>
        <dbReference type="ARBA" id="ARBA00022588"/>
    </source>
</evidence>
<dbReference type="SUPFAM" id="SSF57535">
    <property type="entry name" value="Complement control module/SCR domain"/>
    <property type="match status" value="2"/>
</dbReference>
<proteinExistence type="predicted"/>
<evidence type="ECO:0000256" key="9">
    <source>
        <dbReference type="PROSITE-ProRule" id="PRU00302"/>
    </source>
</evidence>
<evidence type="ECO:0000259" key="11">
    <source>
        <dbReference type="PROSITE" id="PS50923"/>
    </source>
</evidence>
<evidence type="ECO:0000256" key="6">
    <source>
        <dbReference type="ARBA" id="ARBA00022875"/>
    </source>
</evidence>
<name>A0A8C3KPM1_9CHAR</name>
<feature type="domain" description="Sushi" evidence="11">
    <location>
        <begin position="13"/>
        <end position="73"/>
    </location>
</feature>
<dbReference type="InterPro" id="IPR035976">
    <property type="entry name" value="Sushi/SCR/CCP_sf"/>
</dbReference>